<comment type="caution">
    <text evidence="2">The sequence shown here is derived from an EMBL/GenBank/DDBJ whole genome shotgun (WGS) entry which is preliminary data.</text>
</comment>
<evidence type="ECO:0000256" key="1">
    <source>
        <dbReference type="SAM" id="MobiDB-lite"/>
    </source>
</evidence>
<organism evidence="2 3">
    <name type="scientific">Streptomyces albospinus</name>
    <dbReference type="NCBI Taxonomy" id="285515"/>
    <lineage>
        <taxon>Bacteria</taxon>
        <taxon>Bacillati</taxon>
        <taxon>Actinomycetota</taxon>
        <taxon>Actinomycetes</taxon>
        <taxon>Kitasatosporales</taxon>
        <taxon>Streptomycetaceae</taxon>
        <taxon>Streptomyces</taxon>
    </lineage>
</organism>
<keyword evidence="3" id="KW-1185">Reference proteome</keyword>
<sequence>MEPASAAWRALRFARISANAVDLATPDPLRGSATPVLEFSQSTPSPLHTPDGRVPITALHEAARGINRPA</sequence>
<accession>A0ABQ2V4L2</accession>
<gene>
    <name evidence="2" type="ORF">GCM10010211_32200</name>
</gene>
<evidence type="ECO:0000313" key="2">
    <source>
        <dbReference type="EMBL" id="GGU64691.1"/>
    </source>
</evidence>
<protein>
    <submittedName>
        <fullName evidence="2">Uncharacterized protein</fullName>
    </submittedName>
</protein>
<evidence type="ECO:0000313" key="3">
    <source>
        <dbReference type="Proteomes" id="UP000654471"/>
    </source>
</evidence>
<dbReference type="Proteomes" id="UP000654471">
    <property type="component" value="Unassembled WGS sequence"/>
</dbReference>
<dbReference type="EMBL" id="BMRP01000010">
    <property type="protein sequence ID" value="GGU64691.1"/>
    <property type="molecule type" value="Genomic_DNA"/>
</dbReference>
<name>A0ABQ2V4L2_9ACTN</name>
<reference evidence="3" key="1">
    <citation type="journal article" date="2019" name="Int. J. Syst. Evol. Microbiol.">
        <title>The Global Catalogue of Microorganisms (GCM) 10K type strain sequencing project: providing services to taxonomists for standard genome sequencing and annotation.</title>
        <authorList>
            <consortium name="The Broad Institute Genomics Platform"/>
            <consortium name="The Broad Institute Genome Sequencing Center for Infectious Disease"/>
            <person name="Wu L."/>
            <person name="Ma J."/>
        </authorList>
    </citation>
    <scope>NUCLEOTIDE SEQUENCE [LARGE SCALE GENOMIC DNA]</scope>
    <source>
        <strain evidence="3">JCM 3399</strain>
    </source>
</reference>
<feature type="region of interest" description="Disordered" evidence="1">
    <location>
        <begin position="24"/>
        <end position="52"/>
    </location>
</feature>
<proteinExistence type="predicted"/>